<proteinExistence type="predicted"/>
<gene>
    <name evidence="1" type="ORF">NIES1031_17845</name>
</gene>
<dbReference type="EMBL" id="MRCC01000015">
    <property type="protein sequence ID" value="OKH23691.1"/>
    <property type="molecule type" value="Genomic_DNA"/>
</dbReference>
<comment type="caution">
    <text evidence="1">The sequence shown here is derived from an EMBL/GenBank/DDBJ whole genome shotgun (WGS) entry which is preliminary data.</text>
</comment>
<dbReference type="STRING" id="247279.NIES1031_17845"/>
<keyword evidence="2" id="KW-1185">Reference proteome</keyword>
<dbReference type="AlphaFoldDB" id="A0A1U7HJG6"/>
<accession>A0A1U7HJG6</accession>
<organism evidence="1 2">
    <name type="scientific">Chroogloeocystis siderophila 5.2 s.c.1</name>
    <dbReference type="NCBI Taxonomy" id="247279"/>
    <lineage>
        <taxon>Bacteria</taxon>
        <taxon>Bacillati</taxon>
        <taxon>Cyanobacteriota</taxon>
        <taxon>Cyanophyceae</taxon>
        <taxon>Oscillatoriophycideae</taxon>
        <taxon>Chroococcales</taxon>
        <taxon>Chroococcaceae</taxon>
        <taxon>Chroogloeocystis</taxon>
    </lineage>
</organism>
<protein>
    <submittedName>
        <fullName evidence="1">Uncharacterized protein</fullName>
    </submittedName>
</protein>
<sequence>MLKLCLNIFTSCGLLLKIQGQKLLGFGAILSKAVAYQSVSYLWCGNEQSLESAKQKNQVTHAI</sequence>
<reference evidence="1 2" key="1">
    <citation type="submission" date="2016-11" db="EMBL/GenBank/DDBJ databases">
        <title>Draft Genome Sequences of Nine Cyanobacterial Strains from Diverse Habitats.</title>
        <authorList>
            <person name="Zhu T."/>
            <person name="Hou S."/>
            <person name="Lu X."/>
            <person name="Hess W.R."/>
        </authorList>
    </citation>
    <scope>NUCLEOTIDE SEQUENCE [LARGE SCALE GENOMIC DNA]</scope>
    <source>
        <strain evidence="1 2">5.2 s.c.1</strain>
    </source>
</reference>
<name>A0A1U7HJG6_9CHRO</name>
<evidence type="ECO:0000313" key="1">
    <source>
        <dbReference type="EMBL" id="OKH23691.1"/>
    </source>
</evidence>
<evidence type="ECO:0000313" key="2">
    <source>
        <dbReference type="Proteomes" id="UP000185984"/>
    </source>
</evidence>
<dbReference type="Proteomes" id="UP000185984">
    <property type="component" value="Unassembled WGS sequence"/>
</dbReference>